<accession>A0A0V1A637</accession>
<dbReference type="Proteomes" id="UP000054783">
    <property type="component" value="Unassembled WGS sequence"/>
</dbReference>
<feature type="transmembrane region" description="Helical" evidence="1">
    <location>
        <begin position="43"/>
        <end position="67"/>
    </location>
</feature>
<keyword evidence="1" id="KW-0812">Transmembrane</keyword>
<evidence type="ECO:0000313" key="3">
    <source>
        <dbReference type="Proteomes" id="UP000054783"/>
    </source>
</evidence>
<protein>
    <submittedName>
        <fullName evidence="2">Uncharacterized protein</fullName>
    </submittedName>
</protein>
<evidence type="ECO:0000256" key="1">
    <source>
        <dbReference type="SAM" id="Phobius"/>
    </source>
</evidence>
<comment type="caution">
    <text evidence="2">The sequence shown here is derived from an EMBL/GenBank/DDBJ whole genome shotgun (WGS) entry which is preliminary data.</text>
</comment>
<reference evidence="2 3" key="1">
    <citation type="submission" date="2015-01" db="EMBL/GenBank/DDBJ databases">
        <title>Evolution of Trichinella species and genotypes.</title>
        <authorList>
            <person name="Korhonen P.K."/>
            <person name="Edoardo P."/>
            <person name="Giuseppe L.R."/>
            <person name="Gasser R.B."/>
        </authorList>
    </citation>
    <scope>NUCLEOTIDE SEQUENCE [LARGE SCALE GENOMIC DNA]</scope>
    <source>
        <strain evidence="2">ISS2496</strain>
    </source>
</reference>
<evidence type="ECO:0000313" key="2">
    <source>
        <dbReference type="EMBL" id="KRY20269.1"/>
    </source>
</evidence>
<sequence length="80" mass="9404">MAILQQYKLFAYITYNVSTYGTLRSISEWSDFLSLDWLDTIDMMTFLLLVKLFPCALTQLIFPLALFVHWLKMLLLMCVS</sequence>
<organism evidence="2 3">
    <name type="scientific">Trichinella patagoniensis</name>
    <dbReference type="NCBI Taxonomy" id="990121"/>
    <lineage>
        <taxon>Eukaryota</taxon>
        <taxon>Metazoa</taxon>
        <taxon>Ecdysozoa</taxon>
        <taxon>Nematoda</taxon>
        <taxon>Enoplea</taxon>
        <taxon>Dorylaimia</taxon>
        <taxon>Trichinellida</taxon>
        <taxon>Trichinellidae</taxon>
        <taxon>Trichinella</taxon>
    </lineage>
</organism>
<gene>
    <name evidence="2" type="ORF">T12_16029</name>
</gene>
<dbReference type="EMBL" id="JYDQ01000026">
    <property type="protein sequence ID" value="KRY20269.1"/>
    <property type="molecule type" value="Genomic_DNA"/>
</dbReference>
<keyword evidence="1" id="KW-0472">Membrane</keyword>
<dbReference type="AlphaFoldDB" id="A0A0V1A637"/>
<keyword evidence="1" id="KW-1133">Transmembrane helix</keyword>
<proteinExistence type="predicted"/>
<name>A0A0V1A637_9BILA</name>
<keyword evidence="3" id="KW-1185">Reference proteome</keyword>